<evidence type="ECO:0000313" key="4">
    <source>
        <dbReference type="Proteomes" id="UP000035199"/>
    </source>
</evidence>
<feature type="domain" description="AraC-type arabinose-binding/dimerisation" evidence="2">
    <location>
        <begin position="76"/>
        <end position="115"/>
    </location>
</feature>
<dbReference type="InterPro" id="IPR003313">
    <property type="entry name" value="AraC-bd"/>
</dbReference>
<dbReference type="RefSeq" id="WP_047262315.1">
    <property type="nucleotide sequence ID" value="NZ_CP011542.1"/>
</dbReference>
<accession>A0A0G3H580</accession>
<gene>
    <name evidence="3" type="ORF">CMUST_09705</name>
</gene>
<evidence type="ECO:0000259" key="2">
    <source>
        <dbReference type="Pfam" id="PF02311"/>
    </source>
</evidence>
<dbReference type="EMBL" id="CP011542">
    <property type="protein sequence ID" value="AKK06257.1"/>
    <property type="molecule type" value="Genomic_DNA"/>
</dbReference>
<protein>
    <submittedName>
        <fullName evidence="3">Cupin domain-containing protein</fullName>
    </submittedName>
</protein>
<dbReference type="GO" id="GO:0006355">
    <property type="term" value="P:regulation of DNA-templated transcription"/>
    <property type="evidence" value="ECO:0007669"/>
    <property type="project" value="InterPro"/>
</dbReference>
<dbReference type="InterPro" id="IPR014710">
    <property type="entry name" value="RmlC-like_jellyroll"/>
</dbReference>
<dbReference type="KEGG" id="cmv:CMUST_09705"/>
<reference evidence="4" key="2">
    <citation type="submission" date="2015-05" db="EMBL/GenBank/DDBJ databases">
        <title>Complete genome sequence of Corynebacterium mustelae DSM 45274, isolated from various tissues of a male ferret with lethal sepsis.</title>
        <authorList>
            <person name="Ruckert C."/>
            <person name="Albersmeier A."/>
            <person name="Winkler A."/>
            <person name="Tauch A."/>
        </authorList>
    </citation>
    <scope>NUCLEOTIDE SEQUENCE [LARGE SCALE GENOMIC DNA]</scope>
    <source>
        <strain evidence="4">DSM 45274</strain>
    </source>
</reference>
<dbReference type="PATRIC" id="fig|571915.4.peg.2057"/>
<dbReference type="Gene3D" id="2.60.120.10">
    <property type="entry name" value="Jelly Rolls"/>
    <property type="match status" value="1"/>
</dbReference>
<keyword evidence="1" id="KW-0238">DNA-binding</keyword>
<dbReference type="GO" id="GO:0003677">
    <property type="term" value="F:DNA binding"/>
    <property type="evidence" value="ECO:0007669"/>
    <property type="project" value="UniProtKB-KW"/>
</dbReference>
<dbReference type="STRING" id="571915.CMUST_09705"/>
<dbReference type="OrthoDB" id="1121052at2"/>
<evidence type="ECO:0000313" key="3">
    <source>
        <dbReference type="EMBL" id="AKK06257.1"/>
    </source>
</evidence>
<evidence type="ECO:0000256" key="1">
    <source>
        <dbReference type="ARBA" id="ARBA00023125"/>
    </source>
</evidence>
<proteinExistence type="predicted"/>
<dbReference type="SUPFAM" id="SSF51182">
    <property type="entry name" value="RmlC-like cupins"/>
    <property type="match status" value="1"/>
</dbReference>
<sequence>MSIPTNSPDTFGTATYSPDTAADHTMTIVDALDMAPSPKTTGHLPAVQRILQGDGANLILFSFSPGQYLAEHKAAHPITVQCIAGTLTFGCNDQTIELTPGRIIHLNAHVIHRVDCPSDSSAEENILLLTMLTGERQ</sequence>
<name>A0A0G3H580_9CORY</name>
<reference evidence="3 4" key="1">
    <citation type="journal article" date="2015" name="Genome Announc.">
        <title>Complete Genome Sequence of the Type Strain Corynebacterium mustelae DSM 45274, Isolated from Various Tissues of a Male Ferret with Lethal Sepsis.</title>
        <authorList>
            <person name="Ruckert C."/>
            <person name="Eimer J."/>
            <person name="Winkler A."/>
            <person name="Tauch A."/>
        </authorList>
    </citation>
    <scope>NUCLEOTIDE SEQUENCE [LARGE SCALE GENOMIC DNA]</scope>
    <source>
        <strain evidence="3 4">DSM 45274</strain>
    </source>
</reference>
<dbReference type="Proteomes" id="UP000035199">
    <property type="component" value="Chromosome"/>
</dbReference>
<dbReference type="Pfam" id="PF02311">
    <property type="entry name" value="AraC_binding"/>
    <property type="match status" value="1"/>
</dbReference>
<keyword evidence="4" id="KW-1185">Reference proteome</keyword>
<dbReference type="AlphaFoldDB" id="A0A0G3H580"/>
<organism evidence="3 4">
    <name type="scientific">Corynebacterium mustelae</name>
    <dbReference type="NCBI Taxonomy" id="571915"/>
    <lineage>
        <taxon>Bacteria</taxon>
        <taxon>Bacillati</taxon>
        <taxon>Actinomycetota</taxon>
        <taxon>Actinomycetes</taxon>
        <taxon>Mycobacteriales</taxon>
        <taxon>Corynebacteriaceae</taxon>
        <taxon>Corynebacterium</taxon>
    </lineage>
</organism>
<dbReference type="CDD" id="cd02230">
    <property type="entry name" value="cupin_HP0902-like"/>
    <property type="match status" value="1"/>
</dbReference>
<dbReference type="InterPro" id="IPR011051">
    <property type="entry name" value="RmlC_Cupin_sf"/>
</dbReference>